<evidence type="ECO:0000259" key="2">
    <source>
        <dbReference type="Pfam" id="PF01878"/>
    </source>
</evidence>
<keyword evidence="4" id="KW-1185">Reference proteome</keyword>
<dbReference type="InterPro" id="IPR002740">
    <property type="entry name" value="EVE_domain"/>
</dbReference>
<name>A0A1G7ZGZ0_9ACTN</name>
<evidence type="ECO:0000256" key="1">
    <source>
        <dbReference type="HAMAP-Rule" id="MF_00771"/>
    </source>
</evidence>
<protein>
    <recommendedName>
        <fullName evidence="1">UPF0310 protein SAMN05660324_4271</fullName>
    </recommendedName>
</protein>
<dbReference type="SUPFAM" id="SSF88697">
    <property type="entry name" value="PUA domain-like"/>
    <property type="match status" value="1"/>
</dbReference>
<evidence type="ECO:0000313" key="3">
    <source>
        <dbReference type="EMBL" id="SDH07806.1"/>
    </source>
</evidence>
<sequence length="142" mass="15634">MPEATGPRYWVATVSLDHVRGAERGGFTQADHGASTRLRRLRPGDRIAYYSPRTSLRGGTPVRQFTALATVTGDAPYQVTVSADFRPWRLDVEFHPSRPADVGPLVPQLSFVTDPAHWGLPFRRGLFTVPAADFATVADAMR</sequence>
<reference evidence="4" key="1">
    <citation type="submission" date="2016-10" db="EMBL/GenBank/DDBJ databases">
        <authorList>
            <person name="Varghese N."/>
            <person name="Submissions S."/>
        </authorList>
    </citation>
    <scope>NUCLEOTIDE SEQUENCE [LARGE SCALE GENOMIC DNA]</scope>
    <source>
        <strain evidence="4">DSM 44526</strain>
    </source>
</reference>
<proteinExistence type="inferred from homology"/>
<organism evidence="3 4">
    <name type="scientific">Klenkia brasiliensis</name>
    <dbReference type="NCBI Taxonomy" id="333142"/>
    <lineage>
        <taxon>Bacteria</taxon>
        <taxon>Bacillati</taxon>
        <taxon>Actinomycetota</taxon>
        <taxon>Actinomycetes</taxon>
        <taxon>Geodermatophilales</taxon>
        <taxon>Geodermatophilaceae</taxon>
        <taxon>Klenkia</taxon>
    </lineage>
</organism>
<dbReference type="InterPro" id="IPR015947">
    <property type="entry name" value="PUA-like_sf"/>
</dbReference>
<dbReference type="Pfam" id="PF01878">
    <property type="entry name" value="EVE"/>
    <property type="match status" value="1"/>
</dbReference>
<accession>A0A1G7ZGZ0</accession>
<comment type="similarity">
    <text evidence="1">Belongs to the UPF0310 family.</text>
</comment>
<dbReference type="Proteomes" id="UP000198863">
    <property type="component" value="Unassembled WGS sequence"/>
</dbReference>
<feature type="domain" description="EVE" evidence="2">
    <location>
        <begin position="8"/>
        <end position="139"/>
    </location>
</feature>
<dbReference type="CDD" id="cd21132">
    <property type="entry name" value="EVE-like"/>
    <property type="match status" value="1"/>
</dbReference>
<dbReference type="Gene3D" id="3.10.590.10">
    <property type="entry name" value="ph1033 like domains"/>
    <property type="match status" value="1"/>
</dbReference>
<evidence type="ECO:0000313" key="4">
    <source>
        <dbReference type="Proteomes" id="UP000198863"/>
    </source>
</evidence>
<dbReference type="AlphaFoldDB" id="A0A1G7ZGZ0"/>
<dbReference type="EMBL" id="FNCF01000008">
    <property type="protein sequence ID" value="SDH07806.1"/>
    <property type="molecule type" value="Genomic_DNA"/>
</dbReference>
<gene>
    <name evidence="3" type="ORF">SAMN05660324_4271</name>
</gene>
<dbReference type="InterPro" id="IPR022996">
    <property type="entry name" value="UPF0310"/>
</dbReference>
<dbReference type="HAMAP" id="MF_00771">
    <property type="entry name" value="UPF0310"/>
    <property type="match status" value="1"/>
</dbReference>